<organism evidence="3 4">
    <name type="scientific">Kitasatospora cinereorecta</name>
    <dbReference type="NCBI Taxonomy" id="285560"/>
    <lineage>
        <taxon>Bacteria</taxon>
        <taxon>Bacillati</taxon>
        <taxon>Actinomycetota</taxon>
        <taxon>Actinomycetes</taxon>
        <taxon>Kitasatosporales</taxon>
        <taxon>Streptomycetaceae</taxon>
        <taxon>Kitasatospora</taxon>
    </lineage>
</organism>
<feature type="transmembrane region" description="Helical" evidence="2">
    <location>
        <begin position="215"/>
        <end position="248"/>
    </location>
</feature>
<gene>
    <name evidence="3" type="ORF">ACFPZF_16725</name>
</gene>
<feature type="transmembrane region" description="Helical" evidence="2">
    <location>
        <begin position="126"/>
        <end position="155"/>
    </location>
</feature>
<sequence>MPLRPLTFGDVISGVFATLRRYAAPLYLPLLVVVGVSVAVVIGIAVTANAVLGDLYRSVQDDSFYEPTSGEVASLISVVSIGSLLLIACFTAMSVVSSTTATVVMRHAVIGRRVTARQVWAESRRWLWRVLGSYLLLGAGLLGAVLVVGVLSALVGLLTRSAGVGVVAIPLMMVIYGVAIYAAVRLALLVPVLVLEESGVVAAVRRAWKLNEGAWWRSLLIPYVVNMIGSFAAQFVWLPFMFVGMVAVLPTADGDPGDGPSMAFGSLLLLIAVMLIGFLLAMALTMPLAPVTHGLLYVDRRIRRERLDIALGEAAGLWTTAPQAPPTAPEPPAAPEPPSAPEPQDADKPQDAEKPEEAEKATAEPQDAPAAPSTPDLTKREAPKPPEPPVEPQAPASDD</sequence>
<proteinExistence type="predicted"/>
<protein>
    <recommendedName>
        <fullName evidence="5">Glycerophosphoryl diester phosphodiesterase membrane domain-containing protein</fullName>
    </recommendedName>
</protein>
<evidence type="ECO:0000256" key="2">
    <source>
        <dbReference type="SAM" id="Phobius"/>
    </source>
</evidence>
<feature type="transmembrane region" description="Helical" evidence="2">
    <location>
        <begin position="167"/>
        <end position="194"/>
    </location>
</feature>
<evidence type="ECO:0008006" key="5">
    <source>
        <dbReference type="Google" id="ProtNLM"/>
    </source>
</evidence>
<keyword evidence="2" id="KW-1133">Transmembrane helix</keyword>
<evidence type="ECO:0000256" key="1">
    <source>
        <dbReference type="SAM" id="MobiDB-lite"/>
    </source>
</evidence>
<feature type="transmembrane region" description="Helical" evidence="2">
    <location>
        <begin position="268"/>
        <end position="298"/>
    </location>
</feature>
<feature type="transmembrane region" description="Helical" evidence="2">
    <location>
        <begin position="26"/>
        <end position="52"/>
    </location>
</feature>
<dbReference type="EMBL" id="JBHSOC010000025">
    <property type="protein sequence ID" value="MFC5642996.1"/>
    <property type="molecule type" value="Genomic_DNA"/>
</dbReference>
<dbReference type="RefSeq" id="WP_346140537.1">
    <property type="nucleotide sequence ID" value="NZ_BAAAUA010000001.1"/>
</dbReference>
<feature type="compositionally biased region" description="Basic and acidic residues" evidence="1">
    <location>
        <begin position="345"/>
        <end position="362"/>
    </location>
</feature>
<dbReference type="Proteomes" id="UP001596066">
    <property type="component" value="Unassembled WGS sequence"/>
</dbReference>
<reference evidence="4" key="1">
    <citation type="journal article" date="2019" name="Int. J. Syst. Evol. Microbiol.">
        <title>The Global Catalogue of Microorganisms (GCM) 10K type strain sequencing project: providing services to taxonomists for standard genome sequencing and annotation.</title>
        <authorList>
            <consortium name="The Broad Institute Genomics Platform"/>
            <consortium name="The Broad Institute Genome Sequencing Center for Infectious Disease"/>
            <person name="Wu L."/>
            <person name="Ma J."/>
        </authorList>
    </citation>
    <scope>NUCLEOTIDE SEQUENCE [LARGE SCALE GENOMIC DNA]</scope>
    <source>
        <strain evidence="4">CGMCC 4.1622</strain>
    </source>
</reference>
<keyword evidence="4" id="KW-1185">Reference proteome</keyword>
<evidence type="ECO:0000313" key="4">
    <source>
        <dbReference type="Proteomes" id="UP001596066"/>
    </source>
</evidence>
<keyword evidence="2" id="KW-0812">Transmembrane</keyword>
<feature type="region of interest" description="Disordered" evidence="1">
    <location>
        <begin position="318"/>
        <end position="399"/>
    </location>
</feature>
<name>A0ABW0VBF0_9ACTN</name>
<feature type="compositionally biased region" description="Pro residues" evidence="1">
    <location>
        <begin position="323"/>
        <end position="341"/>
    </location>
</feature>
<evidence type="ECO:0000313" key="3">
    <source>
        <dbReference type="EMBL" id="MFC5642996.1"/>
    </source>
</evidence>
<comment type="caution">
    <text evidence="3">The sequence shown here is derived from an EMBL/GenBank/DDBJ whole genome shotgun (WGS) entry which is preliminary data.</text>
</comment>
<keyword evidence="2" id="KW-0472">Membrane</keyword>
<accession>A0ABW0VBF0</accession>
<feature type="transmembrane region" description="Helical" evidence="2">
    <location>
        <begin position="72"/>
        <end position="105"/>
    </location>
</feature>